<keyword evidence="3" id="KW-1185">Reference proteome</keyword>
<proteinExistence type="predicted"/>
<dbReference type="Proteomes" id="UP000887577">
    <property type="component" value="Unplaced"/>
</dbReference>
<organism evidence="3 4">
    <name type="scientific">Panagrolaimus superbus</name>
    <dbReference type="NCBI Taxonomy" id="310955"/>
    <lineage>
        <taxon>Eukaryota</taxon>
        <taxon>Metazoa</taxon>
        <taxon>Ecdysozoa</taxon>
        <taxon>Nematoda</taxon>
        <taxon>Chromadorea</taxon>
        <taxon>Rhabditida</taxon>
        <taxon>Tylenchina</taxon>
        <taxon>Panagrolaimomorpha</taxon>
        <taxon>Panagrolaimoidea</taxon>
        <taxon>Panagrolaimidae</taxon>
        <taxon>Panagrolaimus</taxon>
    </lineage>
</organism>
<sequence>MQLSTLQKSAKKLKAENVELCQESSTKDEIIQSLKNELTNLNIANEMKDKIIEEMNAMKNLPAPTENAQPSKPKARPCVLFNRTGPNVPLPNR</sequence>
<evidence type="ECO:0000313" key="4">
    <source>
        <dbReference type="WBParaSite" id="PSU_v2.g5582.t1"/>
    </source>
</evidence>
<evidence type="ECO:0000256" key="2">
    <source>
        <dbReference type="SAM" id="MobiDB-lite"/>
    </source>
</evidence>
<dbReference type="AlphaFoldDB" id="A0A914Z081"/>
<feature type="coiled-coil region" evidence="1">
    <location>
        <begin position="3"/>
        <end position="61"/>
    </location>
</feature>
<dbReference type="WBParaSite" id="PSU_v2.g5582.t1">
    <property type="protein sequence ID" value="PSU_v2.g5582.t1"/>
    <property type="gene ID" value="PSU_v2.g5582"/>
</dbReference>
<name>A0A914Z081_9BILA</name>
<protein>
    <submittedName>
        <fullName evidence="4">Uncharacterized protein</fullName>
    </submittedName>
</protein>
<reference evidence="4" key="1">
    <citation type="submission" date="2022-11" db="UniProtKB">
        <authorList>
            <consortium name="WormBaseParasite"/>
        </authorList>
    </citation>
    <scope>IDENTIFICATION</scope>
</reference>
<accession>A0A914Z081</accession>
<feature type="region of interest" description="Disordered" evidence="2">
    <location>
        <begin position="62"/>
        <end position="93"/>
    </location>
</feature>
<evidence type="ECO:0000256" key="1">
    <source>
        <dbReference type="SAM" id="Coils"/>
    </source>
</evidence>
<evidence type="ECO:0000313" key="3">
    <source>
        <dbReference type="Proteomes" id="UP000887577"/>
    </source>
</evidence>
<keyword evidence="1" id="KW-0175">Coiled coil</keyword>